<reference evidence="1 2" key="1">
    <citation type="submission" date="2014-05" db="EMBL/GenBank/DDBJ databases">
        <title>Draft genome sequence of Amycolatopsis rifamycinica DSM 46095.</title>
        <authorList>
            <person name="Lal R."/>
            <person name="Saxena A."/>
            <person name="Kumari R."/>
            <person name="Mukherjee U."/>
            <person name="Singh P."/>
            <person name="Sangwan N."/>
            <person name="Mahato N.K."/>
        </authorList>
    </citation>
    <scope>NUCLEOTIDE SEQUENCE [LARGE SCALE GENOMIC DNA]</scope>
    <source>
        <strain evidence="1 2">DSM 46095</strain>
    </source>
</reference>
<dbReference type="EMBL" id="JMQI01000002">
    <property type="protein sequence ID" value="KDN24037.1"/>
    <property type="molecule type" value="Genomic_DNA"/>
</dbReference>
<dbReference type="Proteomes" id="UP000027345">
    <property type="component" value="Unassembled WGS sequence"/>
</dbReference>
<comment type="caution">
    <text evidence="1">The sequence shown here is derived from an EMBL/GenBank/DDBJ whole genome shotgun (WGS) entry which is preliminary data.</text>
</comment>
<accession>A0A066UDT7</accession>
<gene>
    <name evidence="1" type="ORF">DV20_01210</name>
</gene>
<sequence>MAVMSASTSRVTSSRVTATAPDSAAGSLILAGPRVFATRTTWPAALSLRVRVAPILPAPMMPILNVLPFPVLVPLPTRLATAGWLAR</sequence>
<evidence type="ECO:0000313" key="2">
    <source>
        <dbReference type="Proteomes" id="UP000027345"/>
    </source>
</evidence>
<dbReference type="AlphaFoldDB" id="A0A066UDT7"/>
<evidence type="ECO:0000313" key="1">
    <source>
        <dbReference type="EMBL" id="KDN24037.1"/>
    </source>
</evidence>
<keyword evidence="2" id="KW-1185">Reference proteome</keyword>
<organism evidence="1 2">
    <name type="scientific">Amycolatopsis rifamycinica</name>
    <dbReference type="NCBI Taxonomy" id="287986"/>
    <lineage>
        <taxon>Bacteria</taxon>
        <taxon>Bacillati</taxon>
        <taxon>Actinomycetota</taxon>
        <taxon>Actinomycetes</taxon>
        <taxon>Pseudonocardiales</taxon>
        <taxon>Pseudonocardiaceae</taxon>
        <taxon>Amycolatopsis</taxon>
    </lineage>
</organism>
<dbReference type="STRING" id="287986.DV20_01210"/>
<proteinExistence type="predicted"/>
<protein>
    <submittedName>
        <fullName evidence="1">Uncharacterized protein</fullName>
    </submittedName>
</protein>
<name>A0A066UDT7_9PSEU</name>